<proteinExistence type="predicted"/>
<reference evidence="1 2" key="1">
    <citation type="submission" date="2016-08" db="EMBL/GenBank/DDBJ databases">
        <title>Campylobacter species from sea mammals.</title>
        <authorList>
            <person name="Gilbert M.J."/>
            <person name="Byrne B.A."/>
            <person name="Zomer A.L."/>
            <person name="Wagenaar J.A."/>
        </authorList>
    </citation>
    <scope>NUCLEOTIDE SEQUENCE [LARGE SCALE GENOMIC DNA]</scope>
    <source>
        <strain evidence="1 2">1105248</strain>
    </source>
</reference>
<evidence type="ECO:0000313" key="2">
    <source>
        <dbReference type="Proteomes" id="UP000189728"/>
    </source>
</evidence>
<name>A0AAX0L9M2_9BACT</name>
<dbReference type="AlphaFoldDB" id="A0AAX0L9M2"/>
<accession>A0AAX0L9M2</accession>
<protein>
    <submittedName>
        <fullName evidence="1">Uncharacterized protein</fullName>
    </submittedName>
</protein>
<gene>
    <name evidence="1" type="ORF">BFG04_04385</name>
</gene>
<dbReference type="Proteomes" id="UP000189728">
    <property type="component" value="Unassembled WGS sequence"/>
</dbReference>
<organism evidence="1 2">
    <name type="scientific">Campylobacter pinnipediorum subsp. pinnipediorum</name>
    <dbReference type="NCBI Taxonomy" id="1660067"/>
    <lineage>
        <taxon>Bacteria</taxon>
        <taxon>Pseudomonadati</taxon>
        <taxon>Campylobacterota</taxon>
        <taxon>Epsilonproteobacteria</taxon>
        <taxon>Campylobacterales</taxon>
        <taxon>Campylobacteraceae</taxon>
        <taxon>Campylobacter</taxon>
    </lineage>
</organism>
<evidence type="ECO:0000313" key="1">
    <source>
        <dbReference type="EMBL" id="OPA77339.1"/>
    </source>
</evidence>
<dbReference type="RefSeq" id="WP_078415566.1">
    <property type="nucleotide sequence ID" value="NZ_CP012546.1"/>
</dbReference>
<dbReference type="EMBL" id="MCRK01000036">
    <property type="protein sequence ID" value="OPA77339.1"/>
    <property type="molecule type" value="Genomic_DNA"/>
</dbReference>
<comment type="caution">
    <text evidence="1">The sequence shown here is derived from an EMBL/GenBank/DDBJ whole genome shotgun (WGS) entry which is preliminary data.</text>
</comment>
<sequence>MPYYNPKMIDFNHATMRIEPVKEVGSALYDIYQNNVANKQNQMKIDEINRHNMEAERIDNDRLNEAINNNKRTFEFNQNKFNVDNDQWQKDYNLRSRQLAESAELRRQQQEWNAWLKQKKIEEQENKINTEKQKQIDEANLYIDYAKNNPEAFKGANIDNINDPILAAKALKLAFDTNKSTGSLVDRNKVKQDVAMSLTGTKTLLNNLQNVKNIYDDSYVGWIDDGIHKIASILPEWMRNTEMARFRALLDGAKTDLKSMQDTGKITNQQYNDLLAVLPRKDETNQGDFKEKWDGYLDRVTSIYRNKIAGLKASGANTAEFDKDIEEIENWANSLHFNKGKKTMKMNPNGNYTVY</sequence>